<evidence type="ECO:0000313" key="1">
    <source>
        <dbReference type="EMBL" id="GIY54584.1"/>
    </source>
</evidence>
<protein>
    <submittedName>
        <fullName evidence="1">Uncharacterized protein</fullName>
    </submittedName>
</protein>
<dbReference type="Proteomes" id="UP001054837">
    <property type="component" value="Unassembled WGS sequence"/>
</dbReference>
<evidence type="ECO:0000313" key="2">
    <source>
        <dbReference type="Proteomes" id="UP001054837"/>
    </source>
</evidence>
<dbReference type="AlphaFoldDB" id="A0AAV4U9Y2"/>
<dbReference type="EMBL" id="BPLQ01010945">
    <property type="protein sequence ID" value="GIY54584.1"/>
    <property type="molecule type" value="Genomic_DNA"/>
</dbReference>
<organism evidence="1 2">
    <name type="scientific">Caerostris darwini</name>
    <dbReference type="NCBI Taxonomy" id="1538125"/>
    <lineage>
        <taxon>Eukaryota</taxon>
        <taxon>Metazoa</taxon>
        <taxon>Ecdysozoa</taxon>
        <taxon>Arthropoda</taxon>
        <taxon>Chelicerata</taxon>
        <taxon>Arachnida</taxon>
        <taxon>Araneae</taxon>
        <taxon>Araneomorphae</taxon>
        <taxon>Entelegynae</taxon>
        <taxon>Araneoidea</taxon>
        <taxon>Araneidae</taxon>
        <taxon>Caerostris</taxon>
    </lineage>
</organism>
<comment type="caution">
    <text evidence="1">The sequence shown here is derived from an EMBL/GenBank/DDBJ whole genome shotgun (WGS) entry which is preliminary data.</text>
</comment>
<sequence>MESRKKKTSFPSNIINDKLLVFIASVSGQVLSCSVYPTNWFPAPLQAKITEKTKQDYSYLTMSEI</sequence>
<name>A0AAV4U9Y2_9ARAC</name>
<proteinExistence type="predicted"/>
<keyword evidence="2" id="KW-1185">Reference proteome</keyword>
<gene>
    <name evidence="1" type="ORF">CDAR_115391</name>
</gene>
<accession>A0AAV4U9Y2</accession>
<reference evidence="1 2" key="1">
    <citation type="submission" date="2021-06" db="EMBL/GenBank/DDBJ databases">
        <title>Caerostris darwini draft genome.</title>
        <authorList>
            <person name="Kono N."/>
            <person name="Arakawa K."/>
        </authorList>
    </citation>
    <scope>NUCLEOTIDE SEQUENCE [LARGE SCALE GENOMIC DNA]</scope>
</reference>